<evidence type="ECO:0000313" key="6">
    <source>
        <dbReference type="Proteomes" id="UP000677228"/>
    </source>
</evidence>
<dbReference type="AlphaFoldDB" id="A0A8S2FIC9"/>
<organism evidence="4 6">
    <name type="scientific">Didymodactylos carnosus</name>
    <dbReference type="NCBI Taxonomy" id="1234261"/>
    <lineage>
        <taxon>Eukaryota</taxon>
        <taxon>Metazoa</taxon>
        <taxon>Spiralia</taxon>
        <taxon>Gnathifera</taxon>
        <taxon>Rotifera</taxon>
        <taxon>Eurotatoria</taxon>
        <taxon>Bdelloidea</taxon>
        <taxon>Philodinida</taxon>
        <taxon>Philodinidae</taxon>
        <taxon>Didymodactylos</taxon>
    </lineage>
</organism>
<name>A0A8S2FIC9_9BILA</name>
<evidence type="ECO:0000313" key="5">
    <source>
        <dbReference type="EMBL" id="CAF4265353.1"/>
    </source>
</evidence>
<dbReference type="InterPro" id="IPR027806">
    <property type="entry name" value="HARBI1_dom"/>
</dbReference>
<evidence type="ECO:0000259" key="3">
    <source>
        <dbReference type="Pfam" id="PF13359"/>
    </source>
</evidence>
<dbReference type="Pfam" id="PF13359">
    <property type="entry name" value="DDE_Tnp_4"/>
    <property type="match status" value="1"/>
</dbReference>
<evidence type="ECO:0000256" key="1">
    <source>
        <dbReference type="ARBA" id="ARBA00001968"/>
    </source>
</evidence>
<protein>
    <recommendedName>
        <fullName evidence="3">DDE Tnp4 domain-containing protein</fullName>
    </recommendedName>
</protein>
<dbReference type="GO" id="GO:0046872">
    <property type="term" value="F:metal ion binding"/>
    <property type="evidence" value="ECO:0007669"/>
    <property type="project" value="UniProtKB-KW"/>
</dbReference>
<dbReference type="Proteomes" id="UP000682733">
    <property type="component" value="Unassembled WGS sequence"/>
</dbReference>
<feature type="domain" description="DDE Tnp4" evidence="3">
    <location>
        <begin position="4"/>
        <end position="133"/>
    </location>
</feature>
<dbReference type="Proteomes" id="UP000677228">
    <property type="component" value="Unassembled WGS sequence"/>
</dbReference>
<comment type="cofactor">
    <cofactor evidence="1">
        <name>a divalent metal cation</name>
        <dbReference type="ChEBI" id="CHEBI:60240"/>
    </cofactor>
</comment>
<reference evidence="4" key="1">
    <citation type="submission" date="2021-02" db="EMBL/GenBank/DDBJ databases">
        <authorList>
            <person name="Nowell W R."/>
        </authorList>
    </citation>
    <scope>NUCLEOTIDE SEQUENCE</scope>
</reference>
<proteinExistence type="predicted"/>
<accession>A0A8S2FIC9</accession>
<gene>
    <name evidence="4" type="ORF">OVA965_LOCUS35772</name>
    <name evidence="5" type="ORF">TMI583_LOCUS36749</name>
</gene>
<comment type="caution">
    <text evidence="4">The sequence shown here is derived from an EMBL/GenBank/DDBJ whole genome shotgun (WGS) entry which is preliminary data.</text>
</comment>
<dbReference type="EMBL" id="CAJNOK010031595">
    <property type="protein sequence ID" value="CAF1474049.1"/>
    <property type="molecule type" value="Genomic_DNA"/>
</dbReference>
<sequence>MMIVSTSGYIVECFGPYLANGGNNDAQITKHVVDANRLNFQVGDNFIVDRGFRDSLDYLSKLGIHSKMPHFLVNKAQHTTKEANKNRLVTKVRWVVEAVNGVIKRWKYFANVVSNLNIPHIESDFRIVCALINKFRPARTTSTENDQQLAAQMKKKANETNNLKLLVQKEKKLNKAARSIDVKKLCFPILSENYIRELTFGVYQIKQAKSYTSEHLDQNGNYMFQFVLMLPNLIQIRLQSRFASKKIHNIYIEFVRQTSNRNNQQLEPIKSWYCDCKAGARVVGTCAHVASVLWYLGVAIHDPEMLKERKCDKFMSLCQDASDS</sequence>
<dbReference type="EMBL" id="CAJOBA010053489">
    <property type="protein sequence ID" value="CAF4265353.1"/>
    <property type="molecule type" value="Genomic_DNA"/>
</dbReference>
<evidence type="ECO:0000256" key="2">
    <source>
        <dbReference type="ARBA" id="ARBA00022723"/>
    </source>
</evidence>
<keyword evidence="2" id="KW-0479">Metal-binding</keyword>
<evidence type="ECO:0000313" key="4">
    <source>
        <dbReference type="EMBL" id="CAF1474049.1"/>
    </source>
</evidence>